<dbReference type="EMBL" id="CP076643">
    <property type="protein sequence ID" value="QXO17069.1"/>
    <property type="molecule type" value="Genomic_DNA"/>
</dbReference>
<dbReference type="Pfam" id="PF14467">
    <property type="entry name" value="DUF4426"/>
    <property type="match status" value="1"/>
</dbReference>
<keyword evidence="4" id="KW-1185">Reference proteome</keyword>
<proteinExistence type="predicted"/>
<evidence type="ECO:0000259" key="2">
    <source>
        <dbReference type="Pfam" id="PF14467"/>
    </source>
</evidence>
<evidence type="ECO:0000313" key="4">
    <source>
        <dbReference type="Proteomes" id="UP000694232"/>
    </source>
</evidence>
<feature type="domain" description="DUF4426" evidence="2">
    <location>
        <begin position="36"/>
        <end position="153"/>
    </location>
</feature>
<organism evidence="3 4">
    <name type="scientific">Vibrio ostreae</name>
    <dbReference type="NCBI Taxonomy" id="2841925"/>
    <lineage>
        <taxon>Bacteria</taxon>
        <taxon>Pseudomonadati</taxon>
        <taxon>Pseudomonadota</taxon>
        <taxon>Gammaproteobacteria</taxon>
        <taxon>Vibrionales</taxon>
        <taxon>Vibrionaceae</taxon>
        <taxon>Vibrio</taxon>
    </lineage>
</organism>
<name>A0A975UAR0_9VIBR</name>
<feature type="chain" id="PRO_5037976156" evidence="1">
    <location>
        <begin position="31"/>
        <end position="154"/>
    </location>
</feature>
<evidence type="ECO:0000313" key="3">
    <source>
        <dbReference type="EMBL" id="QXO17069.1"/>
    </source>
</evidence>
<protein>
    <submittedName>
        <fullName evidence="3">DUF4426 domain-containing protein</fullName>
    </submittedName>
</protein>
<gene>
    <name evidence="3" type="ORF">KNV97_16705</name>
</gene>
<keyword evidence="1" id="KW-0732">Signal</keyword>
<sequence>MHLKHSLRQLSARHWALGLLLMAIVLPASAQQQITIKDIEVHYSAFNSTFLTPQVATQYQLTRNGYSAILNVSVLDTAALGKPATEAKLSGQAKNLIGNIRELEFREVKEGDAIYYLAEFPISNEENLTFDIDVNAGMKGAGKLKFSQKFYVEP</sequence>
<dbReference type="InterPro" id="IPR025218">
    <property type="entry name" value="DUF4426"/>
</dbReference>
<dbReference type="AlphaFoldDB" id="A0A975UAR0"/>
<feature type="signal peptide" evidence="1">
    <location>
        <begin position="1"/>
        <end position="30"/>
    </location>
</feature>
<dbReference type="KEGG" id="vos:KNV97_16705"/>
<evidence type="ECO:0000256" key="1">
    <source>
        <dbReference type="SAM" id="SignalP"/>
    </source>
</evidence>
<reference evidence="3" key="1">
    <citation type="submission" date="2021-06" db="EMBL/GenBank/DDBJ databases">
        <title>Vibrio nov. sp., novel gut bacterium isolated from Yellow Sea oyster.</title>
        <authorList>
            <person name="Muhammad N."/>
            <person name="Nguyen T.H."/>
            <person name="Lee Y.-J."/>
            <person name="Ko J."/>
            <person name="Kim S.-G."/>
        </authorList>
    </citation>
    <scope>NUCLEOTIDE SEQUENCE</scope>
    <source>
        <strain evidence="3">OG9-811</strain>
    </source>
</reference>
<dbReference type="Proteomes" id="UP000694232">
    <property type="component" value="Chromosome 1"/>
</dbReference>
<accession>A0A975UAR0</accession>